<dbReference type="GO" id="GO:0016757">
    <property type="term" value="F:glycosyltransferase activity"/>
    <property type="evidence" value="ECO:0007669"/>
    <property type="project" value="UniProtKB-KW"/>
</dbReference>
<gene>
    <name evidence="15" type="ORF">MtrunA17_Chr5g0436321</name>
</gene>
<keyword evidence="8 14" id="KW-1133">Transmembrane helix</keyword>
<keyword evidence="5 15" id="KW-0808">Transferase</keyword>
<evidence type="ECO:0000256" key="3">
    <source>
        <dbReference type="ARBA" id="ARBA00007737"/>
    </source>
</evidence>
<evidence type="ECO:0000256" key="5">
    <source>
        <dbReference type="ARBA" id="ARBA00022679"/>
    </source>
</evidence>
<comment type="pathway">
    <text evidence="2">Glycan metabolism.</text>
</comment>
<keyword evidence="7" id="KW-0735">Signal-anchor</keyword>
<dbReference type="CDD" id="cd11299">
    <property type="entry name" value="O-FucT_plant"/>
    <property type="match status" value="1"/>
</dbReference>
<organism evidence="15">
    <name type="scientific">Medicago truncatula</name>
    <name type="common">Barrel medic</name>
    <name type="synonym">Medicago tribuloides</name>
    <dbReference type="NCBI Taxonomy" id="3880"/>
    <lineage>
        <taxon>Eukaryota</taxon>
        <taxon>Viridiplantae</taxon>
        <taxon>Streptophyta</taxon>
        <taxon>Embryophyta</taxon>
        <taxon>Tracheophyta</taxon>
        <taxon>Spermatophyta</taxon>
        <taxon>Magnoliopsida</taxon>
        <taxon>eudicotyledons</taxon>
        <taxon>Gunneridae</taxon>
        <taxon>Pentapetalae</taxon>
        <taxon>rosids</taxon>
        <taxon>fabids</taxon>
        <taxon>Fabales</taxon>
        <taxon>Fabaceae</taxon>
        <taxon>Papilionoideae</taxon>
        <taxon>50 kb inversion clade</taxon>
        <taxon>NPAAA clade</taxon>
        <taxon>Hologalegina</taxon>
        <taxon>IRL clade</taxon>
        <taxon>Trifolieae</taxon>
        <taxon>Medicago</taxon>
    </lineage>
</organism>
<evidence type="ECO:0000256" key="6">
    <source>
        <dbReference type="ARBA" id="ARBA00022692"/>
    </source>
</evidence>
<evidence type="ECO:0000256" key="2">
    <source>
        <dbReference type="ARBA" id="ARBA00004881"/>
    </source>
</evidence>
<dbReference type="AlphaFoldDB" id="A0A396HUP2"/>
<proteinExistence type="inferred from homology"/>
<evidence type="ECO:0000313" key="15">
    <source>
        <dbReference type="EMBL" id="RHN57062.1"/>
    </source>
</evidence>
<evidence type="ECO:0000256" key="9">
    <source>
        <dbReference type="ARBA" id="ARBA00023136"/>
    </source>
</evidence>
<comment type="similarity">
    <text evidence="3">Belongs to the glycosyltransferase GT106 family.</text>
</comment>
<keyword evidence="4 15" id="KW-0328">Glycosyltransferase</keyword>
<evidence type="ECO:0000256" key="11">
    <source>
        <dbReference type="ARBA" id="ARBA00023253"/>
    </source>
</evidence>
<evidence type="ECO:0000256" key="8">
    <source>
        <dbReference type="ARBA" id="ARBA00022989"/>
    </source>
</evidence>
<dbReference type="EMBL" id="PSQE01000005">
    <property type="protein sequence ID" value="RHN57062.1"/>
    <property type="molecule type" value="Genomic_DNA"/>
</dbReference>
<feature type="transmembrane region" description="Helical" evidence="14">
    <location>
        <begin position="45"/>
        <end position="64"/>
    </location>
</feature>
<dbReference type="Proteomes" id="UP000265566">
    <property type="component" value="Chromosome 5"/>
</dbReference>
<dbReference type="PANTHER" id="PTHR31741:SF44">
    <property type="entry name" value="O-FUCOSYLTRANSFERASE FAMILY PROTEIN"/>
    <property type="match status" value="1"/>
</dbReference>
<name>A0A396HUP2_MEDTR</name>
<keyword evidence="12" id="KW-0119">Carbohydrate metabolism</keyword>
<evidence type="ECO:0000256" key="14">
    <source>
        <dbReference type="SAM" id="Phobius"/>
    </source>
</evidence>
<comment type="subcellular location">
    <subcellularLocation>
        <location evidence="1">Membrane</location>
        <topology evidence="1">Single-pass type II membrane protein</topology>
    </subcellularLocation>
</comment>
<protein>
    <recommendedName>
        <fullName evidence="13">O-fucosyltransferase family protein</fullName>
    </recommendedName>
</protein>
<evidence type="ECO:0000256" key="7">
    <source>
        <dbReference type="ARBA" id="ARBA00022968"/>
    </source>
</evidence>
<evidence type="ECO:0000256" key="4">
    <source>
        <dbReference type="ARBA" id="ARBA00022676"/>
    </source>
</evidence>
<evidence type="ECO:0000256" key="12">
    <source>
        <dbReference type="ARBA" id="ARBA00023277"/>
    </source>
</evidence>
<keyword evidence="9 14" id="KW-0472">Membrane</keyword>
<dbReference type="PANTHER" id="PTHR31741">
    <property type="entry name" value="OS02G0726500 PROTEIN-RELATED"/>
    <property type="match status" value="1"/>
</dbReference>
<evidence type="ECO:0000256" key="1">
    <source>
        <dbReference type="ARBA" id="ARBA00004606"/>
    </source>
</evidence>
<sequence>MFMAPRRGLLDGGEDRYGLMSFGTKDIFTMRRKIRYWQKQFKQRHLFGGLMVLLLMCVITKFILMNMFSDQLDLDTAIPSNVVQDEPSPNNWPTLEIWKHPNSDNYFNCMGRAKKDIRASKLSSLLLNFFLVKFDISDSHSIIHLCITMKNFYYIGQGNNTNGYLLVHANGGLNQMKTGISDMVAIAKIMNATLVFPTLDHNSFWTDPSDFKEIFNWKNFVEVLNEDVQVVESLPPELAAIKPALKAPVSWSKASYYRTDMLQLLKKHKVIKFTHTDSRLVNNGLASSIQRVRCRAMYEALRFAVPIEELGKKLVNRLRENNTPYIALHLRYEKDMLAFTGCSHNLTKEETQELKKMRYSVKHWKEKEIDSKSKRLKGSCPMTPREVAVFLEALGYPVDTKIYVAAGVIYGSEGMKPLQKKFPNLLWHSSLATKEELQPFEGHLNQLAALDYYITVESDVFVYSYDGNMAKAARGHRKFDGFKKTISPDKQRFVRLIDQLDNGLISWNDFSTKVKSIHAKKKGAPQARKIHRHPKFEETFYANPFPGCICQKPTHLMAETNHESL</sequence>
<dbReference type="PIRSF" id="PIRSF009360">
    <property type="entry name" value="UCP009360"/>
    <property type="match status" value="1"/>
</dbReference>
<evidence type="ECO:0000256" key="13">
    <source>
        <dbReference type="ARBA" id="ARBA00030350"/>
    </source>
</evidence>
<dbReference type="InterPro" id="IPR024709">
    <property type="entry name" value="FucosylTrfase_pln"/>
</dbReference>
<dbReference type="GO" id="GO:0016020">
    <property type="term" value="C:membrane"/>
    <property type="evidence" value="ECO:0007669"/>
    <property type="project" value="UniProtKB-SubCell"/>
</dbReference>
<keyword evidence="6 14" id="KW-0812">Transmembrane</keyword>
<dbReference type="Pfam" id="PF10250">
    <property type="entry name" value="O-FucT"/>
    <property type="match status" value="1"/>
</dbReference>
<keyword evidence="10" id="KW-0325">Glycoprotein</keyword>
<reference evidence="15" key="1">
    <citation type="journal article" date="2018" name="Nat. Plants">
        <title>Whole-genome landscape of Medicago truncatula symbiotic genes.</title>
        <authorList>
            <person name="Pecrix Y."/>
            <person name="Gamas P."/>
            <person name="Carrere S."/>
        </authorList>
    </citation>
    <scope>NUCLEOTIDE SEQUENCE</scope>
    <source>
        <tissue evidence="15">Leaves</tissue>
    </source>
</reference>
<dbReference type="GO" id="GO:0006004">
    <property type="term" value="P:fucose metabolic process"/>
    <property type="evidence" value="ECO:0007669"/>
    <property type="project" value="UniProtKB-KW"/>
</dbReference>
<evidence type="ECO:0000256" key="10">
    <source>
        <dbReference type="ARBA" id="ARBA00023180"/>
    </source>
</evidence>
<dbReference type="Gramene" id="rna32554">
    <property type="protein sequence ID" value="RHN57062.1"/>
    <property type="gene ID" value="gene32554"/>
</dbReference>
<comment type="caution">
    <text evidence="15">The sequence shown here is derived from an EMBL/GenBank/DDBJ whole genome shotgun (WGS) entry which is preliminary data.</text>
</comment>
<accession>A0A396HUP2</accession>
<keyword evidence="11" id="KW-0294">Fucose metabolism</keyword>
<dbReference type="FunFam" id="3.40.50.11350:FF:000011">
    <property type="entry name" value="O-fucosyltransferase 28"/>
    <property type="match status" value="1"/>
</dbReference>
<dbReference type="InterPro" id="IPR019378">
    <property type="entry name" value="GDP-Fuc_O-FucTrfase"/>
</dbReference>